<dbReference type="Gene3D" id="3.10.20.280">
    <property type="entry name" value="RnfH-like"/>
    <property type="match status" value="1"/>
</dbReference>
<evidence type="ECO:0000313" key="5">
    <source>
        <dbReference type="Proteomes" id="UP000243096"/>
    </source>
</evidence>
<organism evidence="4 5">
    <name type="scientific">Mycetohabitans endofungorum</name>
    <dbReference type="NCBI Taxonomy" id="417203"/>
    <lineage>
        <taxon>Bacteria</taxon>
        <taxon>Pseudomonadati</taxon>
        <taxon>Pseudomonadota</taxon>
        <taxon>Betaproteobacteria</taxon>
        <taxon>Burkholderiales</taxon>
        <taxon>Burkholderiaceae</taxon>
        <taxon>Mycetohabitans</taxon>
    </lineage>
</organism>
<proteinExistence type="inferred from homology"/>
<name>A0A2P5KBZ2_9BURK</name>
<dbReference type="PANTHER" id="PTHR37483:SF1">
    <property type="entry name" value="UPF0125 PROTEIN RATB"/>
    <property type="match status" value="1"/>
</dbReference>
<evidence type="ECO:0000256" key="2">
    <source>
        <dbReference type="HAMAP-Rule" id="MF_00460"/>
    </source>
</evidence>
<accession>A0A2P5KBZ2</accession>
<dbReference type="Pfam" id="PF03658">
    <property type="entry name" value="Ub-RnfH"/>
    <property type="match status" value="1"/>
</dbReference>
<comment type="similarity">
    <text evidence="1 2">Belongs to the UPF0125 (RnfH) family.</text>
</comment>
<dbReference type="HAMAP" id="MF_00460">
    <property type="entry name" value="UPF0125_RnfH"/>
    <property type="match status" value="1"/>
</dbReference>
<gene>
    <name evidence="4" type="ORF">B0O95_104186</name>
</gene>
<dbReference type="NCBIfam" id="NF002490">
    <property type="entry name" value="PRK01777.1"/>
    <property type="match status" value="1"/>
</dbReference>
<evidence type="ECO:0000256" key="3">
    <source>
        <dbReference type="SAM" id="MobiDB-lite"/>
    </source>
</evidence>
<dbReference type="InterPro" id="IPR016155">
    <property type="entry name" value="Mopterin_synth/thiamin_S_b"/>
</dbReference>
<dbReference type="EMBL" id="PRDW01000004">
    <property type="protein sequence ID" value="PPB84234.1"/>
    <property type="molecule type" value="Genomic_DNA"/>
</dbReference>
<sequence>MASVDPAALGTGAGAMLEVQVCYALPDTQTLVDLRLPIGATLREAIEASGIVAMHPQIDLAQQRVGVFGRIRALDSALEHGDRVEIYRPLTVDPKLARQRRVDKARHSGSLEGRKWRAKDAR</sequence>
<dbReference type="InterPro" id="IPR037021">
    <property type="entry name" value="RnfH_sf"/>
</dbReference>
<dbReference type="AlphaFoldDB" id="A0A2P5KBZ2"/>
<protein>
    <recommendedName>
        <fullName evidence="2">UPF0125 protein B0O95_104186</fullName>
    </recommendedName>
</protein>
<comment type="caution">
    <text evidence="4">The sequence shown here is derived from an EMBL/GenBank/DDBJ whole genome shotgun (WGS) entry which is preliminary data.</text>
</comment>
<dbReference type="Proteomes" id="UP000243096">
    <property type="component" value="Unassembled WGS sequence"/>
</dbReference>
<dbReference type="SUPFAM" id="SSF54285">
    <property type="entry name" value="MoaD/ThiS"/>
    <property type="match status" value="1"/>
</dbReference>
<feature type="region of interest" description="Disordered" evidence="3">
    <location>
        <begin position="98"/>
        <end position="122"/>
    </location>
</feature>
<evidence type="ECO:0000313" key="4">
    <source>
        <dbReference type="EMBL" id="PPB84234.1"/>
    </source>
</evidence>
<feature type="compositionally biased region" description="Basic and acidic residues" evidence="3">
    <location>
        <begin position="112"/>
        <end position="122"/>
    </location>
</feature>
<dbReference type="PANTHER" id="PTHR37483">
    <property type="entry name" value="UPF0125 PROTEIN RATB"/>
    <property type="match status" value="1"/>
</dbReference>
<keyword evidence="5" id="KW-1185">Reference proteome</keyword>
<reference evidence="4 5" key="1">
    <citation type="submission" date="2018-01" db="EMBL/GenBank/DDBJ databases">
        <title>Genomic Encyclopedia of Type Strains, Phase III (KMG-III): the genomes of soil and plant-associated and newly described type strains.</title>
        <authorList>
            <person name="Whitman W."/>
        </authorList>
    </citation>
    <scope>NUCLEOTIDE SEQUENCE [LARGE SCALE GENOMIC DNA]</scope>
    <source>
        <strain evidence="4 5">HKI456</strain>
    </source>
</reference>
<dbReference type="InterPro" id="IPR005346">
    <property type="entry name" value="RnfH"/>
</dbReference>
<evidence type="ECO:0000256" key="1">
    <source>
        <dbReference type="ARBA" id="ARBA00010645"/>
    </source>
</evidence>